<dbReference type="InterPro" id="IPR050645">
    <property type="entry name" value="Histidine_acid_phosphatase"/>
</dbReference>
<evidence type="ECO:0000256" key="3">
    <source>
        <dbReference type="ARBA" id="ARBA00022801"/>
    </source>
</evidence>
<dbReference type="Pfam" id="PF00328">
    <property type="entry name" value="His_Phos_2"/>
    <property type="match status" value="1"/>
</dbReference>
<gene>
    <name evidence="4" type="ORF">K461DRAFT_244649</name>
</gene>
<dbReference type="InterPro" id="IPR029033">
    <property type="entry name" value="His_PPase_superfam"/>
</dbReference>
<evidence type="ECO:0000256" key="2">
    <source>
        <dbReference type="ARBA" id="ARBA00012632"/>
    </source>
</evidence>
<evidence type="ECO:0000313" key="5">
    <source>
        <dbReference type="Proteomes" id="UP000799439"/>
    </source>
</evidence>
<dbReference type="PANTHER" id="PTHR11567">
    <property type="entry name" value="ACID PHOSPHATASE-RELATED"/>
    <property type="match status" value="1"/>
</dbReference>
<dbReference type="SUPFAM" id="SSF53254">
    <property type="entry name" value="Phosphoglycerate mutase-like"/>
    <property type="match status" value="1"/>
</dbReference>
<accession>A0A9P4MF41</accession>
<dbReference type="EMBL" id="ML996089">
    <property type="protein sequence ID" value="KAF2150793.1"/>
    <property type="molecule type" value="Genomic_DNA"/>
</dbReference>
<evidence type="ECO:0000313" key="4">
    <source>
        <dbReference type="EMBL" id="KAF2150793.1"/>
    </source>
</evidence>
<dbReference type="PANTHER" id="PTHR11567:SF110">
    <property type="entry name" value="2-PHOSPHOXYLOSE PHOSPHATASE 1"/>
    <property type="match status" value="1"/>
</dbReference>
<dbReference type="Gene3D" id="3.40.50.1240">
    <property type="entry name" value="Phosphoglycerate mutase-like"/>
    <property type="match status" value="1"/>
</dbReference>
<dbReference type="InterPro" id="IPR000560">
    <property type="entry name" value="His_Pase_clade-2"/>
</dbReference>
<dbReference type="PROSITE" id="PS00616">
    <property type="entry name" value="HIS_ACID_PHOSPHAT_1"/>
    <property type="match status" value="1"/>
</dbReference>
<comment type="similarity">
    <text evidence="1">Belongs to the histidine acid phosphatase family.</text>
</comment>
<sequence>MTTLKPREPYSESELKRLYPDSLQLEQVQVLLRHGERTPVNARFQNAGLQPYWPYCNAAQRMRSVLLSQSGDWDSMTYRRKLETFDSKDDSATLAKSSGSEAGGICLPGELTDVGRRTTLNLGTRLRDLYIARLQFLPGHLSETTQSQIYIRATPIPRALESVQQTFLGLYPMSSRGPDLSIPSIITRQASDETLFPNEGACKRFRQLAMAFGDRAAQIWNDSPELRYVTSKIGKHMPAESPAVKVDSHPRLSGVMDTINSTLAHGPATKLPAEFYDPKLIANIDRIAVEEWFAGYRESNEYRRLGIGALVGDVTARLVERARAAHHASQGKTNALAPGQDVRFALSGCHDTTLAAILASLGAYDNEPWPPYTSHIAIELLREREPASAGASSPSALRSSFGSPSASLWSRLFPSTSTPTSSRTTLSSFTPNDTAPLQGFYVRLRYNDRVMHVPGCAPEGKHRDGDESLCTLIAFKEVVDKFTPRSWKTECGMNLDKSALPEKSEPAGY</sequence>
<evidence type="ECO:0000256" key="1">
    <source>
        <dbReference type="ARBA" id="ARBA00005375"/>
    </source>
</evidence>
<keyword evidence="3" id="KW-0378">Hydrolase</keyword>
<name>A0A9P4MF41_9PEZI</name>
<proteinExistence type="inferred from homology"/>
<dbReference type="CDD" id="cd07061">
    <property type="entry name" value="HP_HAP_like"/>
    <property type="match status" value="1"/>
</dbReference>
<dbReference type="OrthoDB" id="10257284at2759"/>
<dbReference type="Proteomes" id="UP000799439">
    <property type="component" value="Unassembled WGS sequence"/>
</dbReference>
<reference evidence="4" key="1">
    <citation type="journal article" date="2020" name="Stud. Mycol.">
        <title>101 Dothideomycetes genomes: a test case for predicting lifestyles and emergence of pathogens.</title>
        <authorList>
            <person name="Haridas S."/>
            <person name="Albert R."/>
            <person name="Binder M."/>
            <person name="Bloem J."/>
            <person name="Labutti K."/>
            <person name="Salamov A."/>
            <person name="Andreopoulos B."/>
            <person name="Baker S."/>
            <person name="Barry K."/>
            <person name="Bills G."/>
            <person name="Bluhm B."/>
            <person name="Cannon C."/>
            <person name="Castanera R."/>
            <person name="Culley D."/>
            <person name="Daum C."/>
            <person name="Ezra D."/>
            <person name="Gonzalez J."/>
            <person name="Henrissat B."/>
            <person name="Kuo A."/>
            <person name="Liang C."/>
            <person name="Lipzen A."/>
            <person name="Lutzoni F."/>
            <person name="Magnuson J."/>
            <person name="Mondo S."/>
            <person name="Nolan M."/>
            <person name="Ohm R."/>
            <person name="Pangilinan J."/>
            <person name="Park H.-J."/>
            <person name="Ramirez L."/>
            <person name="Alfaro M."/>
            <person name="Sun H."/>
            <person name="Tritt A."/>
            <person name="Yoshinaga Y."/>
            <person name="Zwiers L.-H."/>
            <person name="Turgeon B."/>
            <person name="Goodwin S."/>
            <person name="Spatafora J."/>
            <person name="Crous P."/>
            <person name="Grigoriev I."/>
        </authorList>
    </citation>
    <scope>NUCLEOTIDE SEQUENCE</scope>
    <source>
        <strain evidence="4">CBS 260.36</strain>
    </source>
</reference>
<organism evidence="4 5">
    <name type="scientific">Myriangium duriaei CBS 260.36</name>
    <dbReference type="NCBI Taxonomy" id="1168546"/>
    <lineage>
        <taxon>Eukaryota</taxon>
        <taxon>Fungi</taxon>
        <taxon>Dikarya</taxon>
        <taxon>Ascomycota</taxon>
        <taxon>Pezizomycotina</taxon>
        <taxon>Dothideomycetes</taxon>
        <taxon>Dothideomycetidae</taxon>
        <taxon>Myriangiales</taxon>
        <taxon>Myriangiaceae</taxon>
        <taxon>Myriangium</taxon>
    </lineage>
</organism>
<comment type="caution">
    <text evidence="4">The sequence shown here is derived from an EMBL/GenBank/DDBJ whole genome shotgun (WGS) entry which is preliminary data.</text>
</comment>
<dbReference type="AlphaFoldDB" id="A0A9P4MF41"/>
<keyword evidence="5" id="KW-1185">Reference proteome</keyword>
<dbReference type="InterPro" id="IPR033379">
    <property type="entry name" value="Acid_Pase_AS"/>
</dbReference>
<dbReference type="GO" id="GO:0016158">
    <property type="term" value="F:inositol hexakisphosphate 3-phosphatase activity"/>
    <property type="evidence" value="ECO:0007669"/>
    <property type="project" value="UniProtKB-EC"/>
</dbReference>
<protein>
    <recommendedName>
        <fullName evidence="2">3-phytase</fullName>
        <ecNumber evidence="2">3.1.3.8</ecNumber>
    </recommendedName>
</protein>
<dbReference type="EC" id="3.1.3.8" evidence="2"/>